<accession>A0A8S0YLE2</accession>
<dbReference type="PANTHER" id="PTHR21137:SF42">
    <property type="entry name" value="ODORANT RECEPTOR 83A"/>
    <property type="match status" value="1"/>
</dbReference>
<comment type="caution">
    <text evidence="10">The sequence shown here is derived from an EMBL/GenBank/DDBJ whole genome shotgun (WGS) entry which is preliminary data.</text>
</comment>
<name>A0A8S0YLE2_ARCPL</name>
<gene>
    <name evidence="10" type="ORF">APLA_LOCUS74</name>
</gene>
<dbReference type="GO" id="GO:0004984">
    <property type="term" value="F:olfactory receptor activity"/>
    <property type="evidence" value="ECO:0007669"/>
    <property type="project" value="InterPro"/>
</dbReference>
<dbReference type="PANTHER" id="PTHR21137">
    <property type="entry name" value="ODORANT RECEPTOR"/>
    <property type="match status" value="1"/>
</dbReference>
<dbReference type="InterPro" id="IPR004117">
    <property type="entry name" value="7tm6_olfct_rcpt"/>
</dbReference>
<dbReference type="EMBL" id="CADEBD010000024">
    <property type="protein sequence ID" value="CAB3219920.1"/>
    <property type="molecule type" value="Genomic_DNA"/>
</dbReference>
<evidence type="ECO:0000256" key="5">
    <source>
        <dbReference type="ARBA" id="ARBA00022989"/>
    </source>
</evidence>
<dbReference type="AlphaFoldDB" id="A0A8S0YLE2"/>
<feature type="transmembrane region" description="Helical" evidence="9">
    <location>
        <begin position="144"/>
        <end position="167"/>
    </location>
</feature>
<keyword evidence="8 9" id="KW-0807">Transducer</keyword>
<keyword evidence="2 9" id="KW-0716">Sensory transduction</keyword>
<keyword evidence="6 9" id="KW-0472">Membrane</keyword>
<evidence type="ECO:0000256" key="1">
    <source>
        <dbReference type="ARBA" id="ARBA00004141"/>
    </source>
</evidence>
<evidence type="ECO:0000256" key="9">
    <source>
        <dbReference type="RuleBase" id="RU351113"/>
    </source>
</evidence>
<reference evidence="10 11" key="1">
    <citation type="submission" date="2020-04" db="EMBL/GenBank/DDBJ databases">
        <authorList>
            <person name="Wallbank WR R."/>
            <person name="Pardo Diaz C."/>
            <person name="Kozak K."/>
            <person name="Martin S."/>
            <person name="Jiggins C."/>
            <person name="Moest M."/>
            <person name="Warren A I."/>
            <person name="Byers J.R.P. K."/>
            <person name="Montejo-Kovacevich G."/>
            <person name="Yen C E."/>
        </authorList>
    </citation>
    <scope>NUCLEOTIDE SEQUENCE [LARGE SCALE GENOMIC DNA]</scope>
</reference>
<keyword evidence="3 9" id="KW-0812">Transmembrane</keyword>
<evidence type="ECO:0000313" key="10">
    <source>
        <dbReference type="EMBL" id="CAB3219920.1"/>
    </source>
</evidence>
<feature type="transmembrane region" description="Helical" evidence="9">
    <location>
        <begin position="51"/>
        <end position="72"/>
    </location>
</feature>
<comment type="subcellular location">
    <subcellularLocation>
        <location evidence="9">Cell membrane</location>
        <topology evidence="9">Multi-pass membrane protein</topology>
    </subcellularLocation>
    <subcellularLocation>
        <location evidence="1">Membrane</location>
        <topology evidence="1">Multi-pass membrane protein</topology>
    </subcellularLocation>
</comment>
<evidence type="ECO:0000256" key="7">
    <source>
        <dbReference type="ARBA" id="ARBA00023170"/>
    </source>
</evidence>
<evidence type="ECO:0000256" key="3">
    <source>
        <dbReference type="ARBA" id="ARBA00022692"/>
    </source>
</evidence>
<comment type="similarity">
    <text evidence="9">Belongs to the insect chemoreceptor superfamily. Heteromeric odorant receptor channel (TC 1.A.69) family.</text>
</comment>
<dbReference type="Pfam" id="PF02949">
    <property type="entry name" value="7tm_6"/>
    <property type="match status" value="1"/>
</dbReference>
<evidence type="ECO:0000313" key="11">
    <source>
        <dbReference type="Proteomes" id="UP000494256"/>
    </source>
</evidence>
<dbReference type="Proteomes" id="UP000494256">
    <property type="component" value="Unassembled WGS sequence"/>
</dbReference>
<organism evidence="10 11">
    <name type="scientific">Arctia plantaginis</name>
    <name type="common">Wood tiger moth</name>
    <name type="synonym">Phalaena plantaginis</name>
    <dbReference type="NCBI Taxonomy" id="874455"/>
    <lineage>
        <taxon>Eukaryota</taxon>
        <taxon>Metazoa</taxon>
        <taxon>Ecdysozoa</taxon>
        <taxon>Arthropoda</taxon>
        <taxon>Hexapoda</taxon>
        <taxon>Insecta</taxon>
        <taxon>Pterygota</taxon>
        <taxon>Neoptera</taxon>
        <taxon>Endopterygota</taxon>
        <taxon>Lepidoptera</taxon>
        <taxon>Glossata</taxon>
        <taxon>Ditrysia</taxon>
        <taxon>Noctuoidea</taxon>
        <taxon>Erebidae</taxon>
        <taxon>Arctiinae</taxon>
        <taxon>Arctia</taxon>
    </lineage>
</organism>
<protein>
    <recommendedName>
        <fullName evidence="9">Odorant receptor</fullName>
    </recommendedName>
</protein>
<evidence type="ECO:0000256" key="2">
    <source>
        <dbReference type="ARBA" id="ARBA00022606"/>
    </source>
</evidence>
<dbReference type="GO" id="GO:0005549">
    <property type="term" value="F:odorant binding"/>
    <property type="evidence" value="ECO:0007669"/>
    <property type="project" value="InterPro"/>
</dbReference>
<dbReference type="GO" id="GO:0005886">
    <property type="term" value="C:plasma membrane"/>
    <property type="evidence" value="ECO:0007669"/>
    <property type="project" value="UniProtKB-SubCell"/>
</dbReference>
<keyword evidence="4 9" id="KW-0552">Olfaction</keyword>
<feature type="transmembrane region" description="Helical" evidence="9">
    <location>
        <begin position="233"/>
        <end position="249"/>
    </location>
</feature>
<keyword evidence="7 9" id="KW-0675">Receptor</keyword>
<dbReference type="GO" id="GO:0007165">
    <property type="term" value="P:signal transduction"/>
    <property type="evidence" value="ECO:0007669"/>
    <property type="project" value="UniProtKB-KW"/>
</dbReference>
<evidence type="ECO:0000256" key="6">
    <source>
        <dbReference type="ARBA" id="ARBA00023136"/>
    </source>
</evidence>
<dbReference type="OrthoDB" id="7234983at2759"/>
<sequence length="361" mass="41532">MPAKKDFRITLNTERTARYVDYLEAPLKIVACWDLFRHKDEKIFSFINNGYLGFVLLVLSYVTLALAVYLHSEWEDVMSSLDKISDSLPLLVSFVIVVYYAVYRKELYELLEYMEKNFKYNSAQGLTNMSMCKSYEAAKRFWRIYTACTMFSVSMYATMPVIVHYIYSEEHDAATMSALRDCAMLCQAIKRYTEMFEDFVSPLLALRVVQVTLYLCTLLYAATLKLEMTTVEYLAAVALDIFVYCYYGNQIIIQADRVSTAAYQSVWHTMGVGPRRVLLNILLANKKLVVIRAGKFLPMDLHTFVVVCMPLTAWKLLDYSTKGSKSQSSTQCVKIDDPRLFKIRTFQYVICFGMGLVGGIF</sequence>
<comment type="caution">
    <text evidence="9">Lacks conserved residue(s) required for the propagation of feature annotation.</text>
</comment>
<evidence type="ECO:0000256" key="8">
    <source>
        <dbReference type="ARBA" id="ARBA00023224"/>
    </source>
</evidence>
<keyword evidence="5 9" id="KW-1133">Transmembrane helix</keyword>
<feature type="transmembrane region" description="Helical" evidence="9">
    <location>
        <begin position="199"/>
        <end position="221"/>
    </location>
</feature>
<evidence type="ECO:0000256" key="4">
    <source>
        <dbReference type="ARBA" id="ARBA00022725"/>
    </source>
</evidence>
<proteinExistence type="inferred from homology"/>
<feature type="transmembrane region" description="Helical" evidence="9">
    <location>
        <begin position="84"/>
        <end position="103"/>
    </location>
</feature>